<evidence type="ECO:0000256" key="4">
    <source>
        <dbReference type="SAM" id="SignalP"/>
    </source>
</evidence>
<dbReference type="PROSITE" id="PS50871">
    <property type="entry name" value="C1Q"/>
    <property type="match status" value="1"/>
</dbReference>
<evidence type="ECO:0000256" key="3">
    <source>
        <dbReference type="SAM" id="Coils"/>
    </source>
</evidence>
<reference evidence="6" key="1">
    <citation type="submission" date="2019-08" db="EMBL/GenBank/DDBJ databases">
        <title>The improved chromosome-level genome for the pearl oyster Pinctada fucata martensii using PacBio sequencing and Hi-C.</title>
        <authorList>
            <person name="Zheng Z."/>
        </authorList>
    </citation>
    <scope>NUCLEOTIDE SEQUENCE</scope>
    <source>
        <strain evidence="6">ZZ-2019</strain>
        <tissue evidence="6">Adductor muscle</tissue>
    </source>
</reference>
<dbReference type="Pfam" id="PF00386">
    <property type="entry name" value="C1q"/>
    <property type="match status" value="1"/>
</dbReference>
<dbReference type="PRINTS" id="PR00007">
    <property type="entry name" value="COMPLEMNTC1Q"/>
</dbReference>
<dbReference type="Gene3D" id="2.60.120.40">
    <property type="match status" value="1"/>
</dbReference>
<protein>
    <recommendedName>
        <fullName evidence="5">C1q domain-containing protein</fullName>
    </recommendedName>
</protein>
<evidence type="ECO:0000259" key="5">
    <source>
        <dbReference type="PROSITE" id="PS50871"/>
    </source>
</evidence>
<dbReference type="GO" id="GO:0005581">
    <property type="term" value="C:collagen trimer"/>
    <property type="evidence" value="ECO:0007669"/>
    <property type="project" value="UniProtKB-KW"/>
</dbReference>
<feature type="coiled-coil region" evidence="3">
    <location>
        <begin position="148"/>
        <end position="182"/>
    </location>
</feature>
<gene>
    <name evidence="6" type="ORF">FSP39_010859</name>
</gene>
<feature type="signal peptide" evidence="4">
    <location>
        <begin position="1"/>
        <end position="20"/>
    </location>
</feature>
<dbReference type="PANTHER" id="PTHR15427">
    <property type="entry name" value="EMILIN ELASTIN MICROFIBRIL INTERFACE-LOCATED PROTEIN ELASTIN MICROFIBRIL INTERFACER"/>
    <property type="match status" value="1"/>
</dbReference>
<feature type="domain" description="C1q" evidence="5">
    <location>
        <begin position="330"/>
        <end position="459"/>
    </location>
</feature>
<evidence type="ECO:0000256" key="1">
    <source>
        <dbReference type="ARBA" id="ARBA00004613"/>
    </source>
</evidence>
<keyword evidence="3" id="KW-0175">Coiled coil</keyword>
<keyword evidence="4" id="KW-0732">Signal</keyword>
<dbReference type="SUPFAM" id="SSF49842">
    <property type="entry name" value="TNF-like"/>
    <property type="match status" value="1"/>
</dbReference>
<feature type="chain" id="PRO_5041657317" description="C1q domain-containing protein" evidence="4">
    <location>
        <begin position="21"/>
        <end position="459"/>
    </location>
</feature>
<keyword evidence="2" id="KW-0964">Secreted</keyword>
<comment type="subcellular location">
    <subcellularLocation>
        <location evidence="1">Secreted</location>
    </subcellularLocation>
</comment>
<dbReference type="SMART" id="SM00110">
    <property type="entry name" value="C1Q"/>
    <property type="match status" value="1"/>
</dbReference>
<organism evidence="6 7">
    <name type="scientific">Pinctada imbricata</name>
    <name type="common">Atlantic pearl-oyster</name>
    <name type="synonym">Pinctada martensii</name>
    <dbReference type="NCBI Taxonomy" id="66713"/>
    <lineage>
        <taxon>Eukaryota</taxon>
        <taxon>Metazoa</taxon>
        <taxon>Spiralia</taxon>
        <taxon>Lophotrochozoa</taxon>
        <taxon>Mollusca</taxon>
        <taxon>Bivalvia</taxon>
        <taxon>Autobranchia</taxon>
        <taxon>Pteriomorphia</taxon>
        <taxon>Pterioida</taxon>
        <taxon>Pterioidea</taxon>
        <taxon>Pteriidae</taxon>
        <taxon>Pinctada</taxon>
    </lineage>
</organism>
<accession>A0AA89C8R2</accession>
<dbReference type="InterPro" id="IPR050392">
    <property type="entry name" value="Collagen/C1q_domain"/>
</dbReference>
<dbReference type="PANTHER" id="PTHR15427:SF33">
    <property type="entry name" value="COLLAGEN IV NC1 DOMAIN-CONTAINING PROTEIN"/>
    <property type="match status" value="1"/>
</dbReference>
<dbReference type="InterPro" id="IPR008983">
    <property type="entry name" value="Tumour_necrosis_fac-like_dom"/>
</dbReference>
<evidence type="ECO:0000256" key="2">
    <source>
        <dbReference type="ARBA" id="ARBA00022525"/>
    </source>
</evidence>
<name>A0AA89C8R2_PINIB</name>
<evidence type="ECO:0000313" key="6">
    <source>
        <dbReference type="EMBL" id="KAK3099861.1"/>
    </source>
</evidence>
<proteinExistence type="predicted"/>
<dbReference type="AlphaFoldDB" id="A0AA89C8R2"/>
<comment type="caution">
    <text evidence="6">The sequence shown here is derived from an EMBL/GenBank/DDBJ whole genome shotgun (WGS) entry which is preliminary data.</text>
</comment>
<keyword evidence="7" id="KW-1185">Reference proteome</keyword>
<sequence>MTAIGILFCSLLLLFKSCQSQLTVDSFANLGRQTPPEVAGLAGTRQPVPGEGFAGATRQLPSSALIGSSNAANTALTVSNVPTNAFVGSNLPTNAFAGSNVPTSAFAGSNVQTNPFAGTNVAANNGFSRSNLPNNGFAGANPSHVSELQFLRHLLIEERQSRKALESELDKLKMEILEIKLNSSFQGEQIKQLVIQTDDISRKQAIDSVRKEQMGMQNRMLIPPTRSPTPKNDANLTLKIAALEKNSTAMYSKVQRMSSYFGDMDFDIKQLGQTLVELLQKMGEMESNLTNTDGVLKAYRSQLVTNSLALNYSLVEMDRLKTRVMAISSDGGKKIGFYAFSNNAVPSWRGSDKVKFEKVVSNVGGAYNETTGVFKTPVRGVYVFIWTMTTYEGHSFNSFLVKNGVDVKYLYINGGARGGYETGSTSALLELAPGDQVWIRGGNGGRLDYPNIVFTGFKL</sequence>
<dbReference type="EMBL" id="VSWD01000006">
    <property type="protein sequence ID" value="KAK3099861.1"/>
    <property type="molecule type" value="Genomic_DNA"/>
</dbReference>
<evidence type="ECO:0000313" key="7">
    <source>
        <dbReference type="Proteomes" id="UP001186944"/>
    </source>
</evidence>
<dbReference type="InterPro" id="IPR001073">
    <property type="entry name" value="C1q_dom"/>
</dbReference>
<dbReference type="Proteomes" id="UP001186944">
    <property type="component" value="Unassembled WGS sequence"/>
</dbReference>